<dbReference type="Proteomes" id="UP001454036">
    <property type="component" value="Unassembled WGS sequence"/>
</dbReference>
<dbReference type="EMBL" id="BAABME010017219">
    <property type="protein sequence ID" value="GAA0149261.1"/>
    <property type="molecule type" value="Genomic_DNA"/>
</dbReference>
<sequence length="79" mass="8858">MLSKRMAAQYRPLQDPYADMAQSLKHITQINSLPSTFICFSFNKPFWVAGRERDGDSSDEEAAKGVEACSSYKNPVLDP</sequence>
<protein>
    <submittedName>
        <fullName evidence="1">Uncharacterized protein</fullName>
    </submittedName>
</protein>
<comment type="caution">
    <text evidence="1">The sequence shown here is derived from an EMBL/GenBank/DDBJ whole genome shotgun (WGS) entry which is preliminary data.</text>
</comment>
<name>A0AAV3PE40_LITER</name>
<evidence type="ECO:0000313" key="2">
    <source>
        <dbReference type="Proteomes" id="UP001454036"/>
    </source>
</evidence>
<gene>
    <name evidence="1" type="ORF">LIER_36894</name>
</gene>
<reference evidence="1 2" key="1">
    <citation type="submission" date="2024-01" db="EMBL/GenBank/DDBJ databases">
        <title>The complete chloroplast genome sequence of Lithospermum erythrorhizon: insights into the phylogenetic relationship among Boraginaceae species and the maternal lineages of purple gromwells.</title>
        <authorList>
            <person name="Okada T."/>
            <person name="Watanabe K."/>
        </authorList>
    </citation>
    <scope>NUCLEOTIDE SEQUENCE [LARGE SCALE GENOMIC DNA]</scope>
</reference>
<proteinExistence type="predicted"/>
<organism evidence="1 2">
    <name type="scientific">Lithospermum erythrorhizon</name>
    <name type="common">Purple gromwell</name>
    <name type="synonym">Lithospermum officinale var. erythrorhizon</name>
    <dbReference type="NCBI Taxonomy" id="34254"/>
    <lineage>
        <taxon>Eukaryota</taxon>
        <taxon>Viridiplantae</taxon>
        <taxon>Streptophyta</taxon>
        <taxon>Embryophyta</taxon>
        <taxon>Tracheophyta</taxon>
        <taxon>Spermatophyta</taxon>
        <taxon>Magnoliopsida</taxon>
        <taxon>eudicotyledons</taxon>
        <taxon>Gunneridae</taxon>
        <taxon>Pentapetalae</taxon>
        <taxon>asterids</taxon>
        <taxon>lamiids</taxon>
        <taxon>Boraginales</taxon>
        <taxon>Boraginaceae</taxon>
        <taxon>Boraginoideae</taxon>
        <taxon>Lithospermeae</taxon>
        <taxon>Lithospermum</taxon>
    </lineage>
</organism>
<dbReference type="AlphaFoldDB" id="A0AAV3PE40"/>
<keyword evidence="2" id="KW-1185">Reference proteome</keyword>
<evidence type="ECO:0000313" key="1">
    <source>
        <dbReference type="EMBL" id="GAA0149261.1"/>
    </source>
</evidence>
<accession>A0AAV3PE40</accession>